<dbReference type="Proteomes" id="UP000784294">
    <property type="component" value="Unassembled WGS sequence"/>
</dbReference>
<dbReference type="EMBL" id="CAAALY010269883">
    <property type="protein sequence ID" value="VEL41550.1"/>
    <property type="molecule type" value="Genomic_DNA"/>
</dbReference>
<comment type="caution">
    <text evidence="2">The sequence shown here is derived from an EMBL/GenBank/DDBJ whole genome shotgun (WGS) entry which is preliminary data.</text>
</comment>
<evidence type="ECO:0000256" key="1">
    <source>
        <dbReference type="SAM" id="MobiDB-lite"/>
    </source>
</evidence>
<feature type="region of interest" description="Disordered" evidence="1">
    <location>
        <begin position="1"/>
        <end position="28"/>
    </location>
</feature>
<sequence>MTHSSDDVHQMMDESSARFHPKRGRKTRGLRQHEYNIKAERLQYNDFHPCLSGEIDKRISSSFYFIRTETPPNNVISRDSSKPNFSSYLQVFFCRNLAGPCNSSNTLPLACPSSAGRVGFQNWARLIASPEVSSAEPNCYSAWTSDKCVSSNACQNSSAWLNRRHISVTLPLSACQSLASPTLAAPLQ</sequence>
<organism evidence="2 3">
    <name type="scientific">Protopolystoma xenopodis</name>
    <dbReference type="NCBI Taxonomy" id="117903"/>
    <lineage>
        <taxon>Eukaryota</taxon>
        <taxon>Metazoa</taxon>
        <taxon>Spiralia</taxon>
        <taxon>Lophotrochozoa</taxon>
        <taxon>Platyhelminthes</taxon>
        <taxon>Monogenea</taxon>
        <taxon>Polyopisthocotylea</taxon>
        <taxon>Polystomatidea</taxon>
        <taxon>Polystomatidae</taxon>
        <taxon>Protopolystoma</taxon>
    </lineage>
</organism>
<accession>A0A448XPC2</accession>
<protein>
    <submittedName>
        <fullName evidence="2">Uncharacterized protein</fullName>
    </submittedName>
</protein>
<evidence type="ECO:0000313" key="2">
    <source>
        <dbReference type="EMBL" id="VEL41550.1"/>
    </source>
</evidence>
<feature type="compositionally biased region" description="Basic residues" evidence="1">
    <location>
        <begin position="19"/>
        <end position="28"/>
    </location>
</feature>
<name>A0A448XPC2_9PLAT</name>
<gene>
    <name evidence="2" type="ORF">PXEA_LOCUS34990</name>
</gene>
<keyword evidence="3" id="KW-1185">Reference proteome</keyword>
<reference evidence="2" key="1">
    <citation type="submission" date="2018-11" db="EMBL/GenBank/DDBJ databases">
        <authorList>
            <consortium name="Pathogen Informatics"/>
        </authorList>
    </citation>
    <scope>NUCLEOTIDE SEQUENCE</scope>
</reference>
<dbReference type="AlphaFoldDB" id="A0A448XPC2"/>
<proteinExistence type="predicted"/>
<evidence type="ECO:0000313" key="3">
    <source>
        <dbReference type="Proteomes" id="UP000784294"/>
    </source>
</evidence>
<feature type="compositionally biased region" description="Basic and acidic residues" evidence="1">
    <location>
        <begin position="1"/>
        <end position="17"/>
    </location>
</feature>